<reference evidence="6" key="1">
    <citation type="journal article" date="2020" name="mSystems">
        <title>Genome- and Community-Level Interaction Insights into Carbon Utilization and Element Cycling Functions of Hydrothermarchaeota in Hydrothermal Sediment.</title>
        <authorList>
            <person name="Zhou Z."/>
            <person name="Liu Y."/>
            <person name="Xu W."/>
            <person name="Pan J."/>
            <person name="Luo Z.H."/>
            <person name="Li M."/>
        </authorList>
    </citation>
    <scope>NUCLEOTIDE SEQUENCE [LARGE SCALE GENOMIC DNA]</scope>
    <source>
        <strain evidence="6">SpSt-69</strain>
    </source>
</reference>
<organism evidence="6">
    <name type="scientific">candidate division WOR-3 bacterium</name>
    <dbReference type="NCBI Taxonomy" id="2052148"/>
    <lineage>
        <taxon>Bacteria</taxon>
        <taxon>Bacteria division WOR-3</taxon>
    </lineage>
</organism>
<comment type="similarity">
    <text evidence="1">Belongs to the methyltransferase superfamily. RsmH family.</text>
</comment>
<accession>A0A7V3ZXV5</accession>
<dbReference type="GO" id="GO:0005737">
    <property type="term" value="C:cytoplasm"/>
    <property type="evidence" value="ECO:0007669"/>
    <property type="project" value="TreeGrafter"/>
</dbReference>
<dbReference type="SUPFAM" id="SSF81799">
    <property type="entry name" value="Putative methyltransferase TM0872, insert domain"/>
    <property type="match status" value="1"/>
</dbReference>
<dbReference type="PANTHER" id="PTHR11265:SF0">
    <property type="entry name" value="12S RRNA N4-METHYLCYTIDINE METHYLTRANSFERASE"/>
    <property type="match status" value="1"/>
</dbReference>
<dbReference type="EMBL" id="DTDJ01000032">
    <property type="protein sequence ID" value="HGL17673.1"/>
    <property type="molecule type" value="Genomic_DNA"/>
</dbReference>
<dbReference type="InterPro" id="IPR002903">
    <property type="entry name" value="RsmH"/>
</dbReference>
<evidence type="ECO:0000256" key="4">
    <source>
        <dbReference type="ARBA" id="ARBA00022679"/>
    </source>
</evidence>
<dbReference type="InterPro" id="IPR029063">
    <property type="entry name" value="SAM-dependent_MTases_sf"/>
</dbReference>
<keyword evidence="5" id="KW-0949">S-adenosyl-L-methionine</keyword>
<evidence type="ECO:0000256" key="2">
    <source>
        <dbReference type="ARBA" id="ARBA00022552"/>
    </source>
</evidence>
<dbReference type="AlphaFoldDB" id="A0A7V3ZXV5"/>
<dbReference type="InterPro" id="IPR023397">
    <property type="entry name" value="SAM-dep_MeTrfase_MraW_recog"/>
</dbReference>
<proteinExistence type="inferred from homology"/>
<dbReference type="PIRSF" id="PIRSF004486">
    <property type="entry name" value="MraW"/>
    <property type="match status" value="1"/>
</dbReference>
<dbReference type="Gene3D" id="3.40.50.150">
    <property type="entry name" value="Vaccinia Virus protein VP39"/>
    <property type="match status" value="1"/>
</dbReference>
<dbReference type="SUPFAM" id="SSF53335">
    <property type="entry name" value="S-adenosyl-L-methionine-dependent methyltransferases"/>
    <property type="match status" value="1"/>
</dbReference>
<dbReference type="EC" id="2.1.1.199" evidence="6"/>
<evidence type="ECO:0000256" key="3">
    <source>
        <dbReference type="ARBA" id="ARBA00022603"/>
    </source>
</evidence>
<evidence type="ECO:0000256" key="5">
    <source>
        <dbReference type="ARBA" id="ARBA00022691"/>
    </source>
</evidence>
<protein>
    <submittedName>
        <fullName evidence="6">16S rRNA (Cytosine(1402)-N(4))-methyltransferase</fullName>
        <ecNumber evidence="6">2.1.1.199</ecNumber>
    </submittedName>
</protein>
<gene>
    <name evidence="6" type="primary">rsmH</name>
    <name evidence="6" type="ORF">ENU66_05045</name>
</gene>
<evidence type="ECO:0000256" key="1">
    <source>
        <dbReference type="ARBA" id="ARBA00010396"/>
    </source>
</evidence>
<comment type="caution">
    <text evidence="6">The sequence shown here is derived from an EMBL/GenBank/DDBJ whole genome shotgun (WGS) entry which is preliminary data.</text>
</comment>
<dbReference type="GO" id="GO:0070475">
    <property type="term" value="P:rRNA base methylation"/>
    <property type="evidence" value="ECO:0007669"/>
    <property type="project" value="TreeGrafter"/>
</dbReference>
<dbReference type="PANTHER" id="PTHR11265">
    <property type="entry name" value="S-ADENOSYL-METHYLTRANSFERASE MRAW"/>
    <property type="match status" value="1"/>
</dbReference>
<dbReference type="NCBIfam" id="TIGR00006">
    <property type="entry name" value="16S rRNA (cytosine(1402)-N(4))-methyltransferase RsmH"/>
    <property type="match status" value="1"/>
</dbReference>
<keyword evidence="2" id="KW-0698">rRNA processing</keyword>
<dbReference type="Gene3D" id="1.10.150.170">
    <property type="entry name" value="Putative methyltransferase TM0872, insert domain"/>
    <property type="match status" value="1"/>
</dbReference>
<dbReference type="Pfam" id="PF01795">
    <property type="entry name" value="Methyltransf_5"/>
    <property type="match status" value="1"/>
</dbReference>
<dbReference type="GO" id="GO:0071424">
    <property type="term" value="F:rRNA (cytosine-N4-)-methyltransferase activity"/>
    <property type="evidence" value="ECO:0007669"/>
    <property type="project" value="TreeGrafter"/>
</dbReference>
<keyword evidence="4 6" id="KW-0808">Transferase</keyword>
<keyword evidence="3 6" id="KW-0489">Methyltransferase</keyword>
<evidence type="ECO:0000313" key="6">
    <source>
        <dbReference type="EMBL" id="HGL17673.1"/>
    </source>
</evidence>
<sequence>MISHIPCQVEHILKFLNQYQCKFILDCTAGEGGHSIAIANLVGKSGKVIAIEVDPFYFQKLEKNTRDFSNITCVNASYIEIRHVLGNVGINRVDAILFDFGLSSYHLEGSGRGFSFKKDEILDMRFNPSEGEPLYIKLQKLTDRDMELLLKKFGEVKFAKTLAKNLFASKSKIKYTSDLVDIARKSIPHRFLNSELPKIFQAFRIFTNNEYTNMVIGLKEAIHVLSRSGILITLSYHSIEDRLCKSIKNVKGMKMITKKPINPDEKETLENPRCRSSKLRVFEKEEIDEESLNDWYKFNLNLFPSSLLSR</sequence>
<name>A0A7V3ZXV5_UNCW3</name>
<dbReference type="CDD" id="cd02440">
    <property type="entry name" value="AdoMet_MTases"/>
    <property type="match status" value="1"/>
</dbReference>